<dbReference type="Gene3D" id="3.30.160.250">
    <property type="match status" value="1"/>
</dbReference>
<feature type="domain" description="HicB-like antitoxin of toxin-antitoxin system" evidence="1">
    <location>
        <begin position="7"/>
        <end position="63"/>
    </location>
</feature>
<dbReference type="InterPro" id="IPR035069">
    <property type="entry name" value="TTHA1013/TTHA0281-like"/>
</dbReference>
<dbReference type="EMBL" id="MHOP01000005">
    <property type="protein sequence ID" value="OGZ66438.1"/>
    <property type="molecule type" value="Genomic_DNA"/>
</dbReference>
<dbReference type="InterPro" id="IPR051404">
    <property type="entry name" value="TA_system_antitoxin"/>
</dbReference>
<dbReference type="PANTHER" id="PTHR34504:SF2">
    <property type="entry name" value="UPF0150 PROTEIN SSL0259"/>
    <property type="match status" value="1"/>
</dbReference>
<comment type="caution">
    <text evidence="2">The sequence shown here is derived from an EMBL/GenBank/DDBJ whole genome shotgun (WGS) entry which is preliminary data.</text>
</comment>
<dbReference type="InterPro" id="IPR031807">
    <property type="entry name" value="HicB-like"/>
</dbReference>
<dbReference type="Pfam" id="PF15919">
    <property type="entry name" value="HicB_lk_antitox"/>
    <property type="match status" value="1"/>
</dbReference>
<evidence type="ECO:0000259" key="1">
    <source>
        <dbReference type="Pfam" id="PF15919"/>
    </source>
</evidence>
<dbReference type="AlphaFoldDB" id="A0A1G2HX70"/>
<dbReference type="SUPFAM" id="SSF143100">
    <property type="entry name" value="TTHA1013/TTHA0281-like"/>
    <property type="match status" value="1"/>
</dbReference>
<accession>A0A1G2HX70</accession>
<name>A0A1G2HX70_9BACT</name>
<dbReference type="Proteomes" id="UP000178774">
    <property type="component" value="Unassembled WGS sequence"/>
</dbReference>
<organism evidence="2 3">
    <name type="scientific">Candidatus Staskawiczbacteria bacterium RIFCSPHIGHO2_01_FULL_41_41</name>
    <dbReference type="NCBI Taxonomy" id="1802203"/>
    <lineage>
        <taxon>Bacteria</taxon>
        <taxon>Candidatus Staskawicziibacteriota</taxon>
    </lineage>
</organism>
<proteinExistence type="predicted"/>
<evidence type="ECO:0000313" key="3">
    <source>
        <dbReference type="Proteomes" id="UP000178774"/>
    </source>
</evidence>
<dbReference type="PANTHER" id="PTHR34504">
    <property type="entry name" value="ANTITOXIN HICB"/>
    <property type="match status" value="1"/>
</dbReference>
<reference evidence="2 3" key="1">
    <citation type="journal article" date="2016" name="Nat. Commun.">
        <title>Thousands of microbial genomes shed light on interconnected biogeochemical processes in an aquifer system.</title>
        <authorList>
            <person name="Anantharaman K."/>
            <person name="Brown C.T."/>
            <person name="Hug L.A."/>
            <person name="Sharon I."/>
            <person name="Castelle C.J."/>
            <person name="Probst A.J."/>
            <person name="Thomas B.C."/>
            <person name="Singh A."/>
            <person name="Wilkins M.J."/>
            <person name="Karaoz U."/>
            <person name="Brodie E.L."/>
            <person name="Williams K.H."/>
            <person name="Hubbard S.S."/>
            <person name="Banfield J.F."/>
        </authorList>
    </citation>
    <scope>NUCLEOTIDE SEQUENCE [LARGE SCALE GENOMIC DNA]</scope>
</reference>
<sequence length="81" mass="9065">MKKAFRYNIIFRPEPEGGFTAIIPSLPGCVTHGRNLLEAKRMATDAIEGYIASLEKHKEPIPNDEENFFASVEVKSIHVHG</sequence>
<evidence type="ECO:0000313" key="2">
    <source>
        <dbReference type="EMBL" id="OGZ66438.1"/>
    </source>
</evidence>
<gene>
    <name evidence="2" type="ORF">A2822_01655</name>
</gene>
<protein>
    <recommendedName>
        <fullName evidence="1">HicB-like antitoxin of toxin-antitoxin system domain-containing protein</fullName>
    </recommendedName>
</protein>